<dbReference type="RefSeq" id="WP_099149833.1">
    <property type="nucleotide sequence ID" value="NZ_PDUD01000017.1"/>
</dbReference>
<comment type="caution">
    <text evidence="2">The sequence shown here is derived from an EMBL/GenBank/DDBJ whole genome shotgun (WGS) entry which is preliminary data.</text>
</comment>
<organism evidence="2 3">
    <name type="scientific">Flavilitoribacter nigricans (strain ATCC 23147 / DSM 23189 / NBRC 102662 / NCIMB 1420 / SS-2)</name>
    <name type="common">Lewinella nigricans</name>
    <dbReference type="NCBI Taxonomy" id="1122177"/>
    <lineage>
        <taxon>Bacteria</taxon>
        <taxon>Pseudomonadati</taxon>
        <taxon>Bacteroidota</taxon>
        <taxon>Saprospiria</taxon>
        <taxon>Saprospirales</taxon>
        <taxon>Lewinellaceae</taxon>
        <taxon>Flavilitoribacter</taxon>
    </lineage>
</organism>
<dbReference type="InterPro" id="IPR026444">
    <property type="entry name" value="Secre_tail"/>
</dbReference>
<dbReference type="EMBL" id="PDUD01000017">
    <property type="protein sequence ID" value="PHN06577.1"/>
    <property type="molecule type" value="Genomic_DNA"/>
</dbReference>
<evidence type="ECO:0000313" key="2">
    <source>
        <dbReference type="EMBL" id="PHN06577.1"/>
    </source>
</evidence>
<accession>A0A2D0NDM5</accession>
<evidence type="ECO:0008006" key="4">
    <source>
        <dbReference type="Google" id="ProtNLM"/>
    </source>
</evidence>
<evidence type="ECO:0000256" key="1">
    <source>
        <dbReference type="SAM" id="SignalP"/>
    </source>
</evidence>
<keyword evidence="3" id="KW-1185">Reference proteome</keyword>
<dbReference type="OrthoDB" id="1236981at2"/>
<dbReference type="Pfam" id="PF17963">
    <property type="entry name" value="Big_9"/>
    <property type="match status" value="1"/>
</dbReference>
<feature type="signal peptide" evidence="1">
    <location>
        <begin position="1"/>
        <end position="23"/>
    </location>
</feature>
<evidence type="ECO:0000313" key="3">
    <source>
        <dbReference type="Proteomes" id="UP000223913"/>
    </source>
</evidence>
<keyword evidence="1" id="KW-0732">Signal</keyword>
<dbReference type="NCBIfam" id="TIGR04183">
    <property type="entry name" value="Por_Secre_tail"/>
    <property type="match status" value="1"/>
</dbReference>
<protein>
    <recommendedName>
        <fullName evidence="4">T9SS type A sorting domain-containing protein</fullName>
    </recommendedName>
</protein>
<dbReference type="AlphaFoldDB" id="A0A2D0NDM5"/>
<dbReference type="Gene3D" id="2.60.40.3440">
    <property type="match status" value="1"/>
</dbReference>
<proteinExistence type="predicted"/>
<sequence>MRITRSLLITCSLLCLTALSLFAQNVDYGIVKEGDTYTAVAFPDFSSGNVTISTAVFTLLLPEGTLTDPAIPDLPENGSFTDHTGTWRAFALRPDVYEGVGYDPADLEGNDVYNVVLQNSPSPAAAAGQPIPLFSFQLPAGCTGGSVSVLINDSPIQQAILNNLNANFNNQISMSVDDAPSVDIYSSNDPATAAYSCGGETVDGKPEARSDRAVAGPAQTITIDVLANDDFGPNGAGSGSIRIVSAPAYGTATVDTGANADDQSDDAIRYTPALGLVGQDVLTYEICDADGDCDQASVRIRYSLFRAKESTESTVSAVNTGTQASSFELAAGSVKTAPNPFREMTTLGFRLNTAGTVSLRIFSSQGQLLHRIESDYTAGQHQIELDAANWPAAGMYVYELQTPDFKKRGRLIRMD</sequence>
<feature type="chain" id="PRO_5012316398" description="T9SS type A sorting domain-containing protein" evidence="1">
    <location>
        <begin position="24"/>
        <end position="415"/>
    </location>
</feature>
<name>A0A2D0NDM5_FLAN2</name>
<reference evidence="2 3" key="1">
    <citation type="submission" date="2017-10" db="EMBL/GenBank/DDBJ databases">
        <title>The draft genome sequence of Lewinella nigricans NBRC 102662.</title>
        <authorList>
            <person name="Wang K."/>
        </authorList>
    </citation>
    <scope>NUCLEOTIDE SEQUENCE [LARGE SCALE GENOMIC DNA]</scope>
    <source>
        <strain evidence="2 3">NBRC 102662</strain>
    </source>
</reference>
<dbReference type="Proteomes" id="UP000223913">
    <property type="component" value="Unassembled WGS sequence"/>
</dbReference>
<gene>
    <name evidence="2" type="ORF">CRP01_09740</name>
</gene>